<feature type="domain" description="Heterokaryon incompatibility" evidence="3">
    <location>
        <begin position="140"/>
        <end position="289"/>
    </location>
</feature>
<keyword evidence="2" id="KW-0472">Membrane</keyword>
<keyword evidence="2" id="KW-1133">Transmembrane helix</keyword>
<accession>U1HLI2</accession>
<protein>
    <recommendedName>
        <fullName evidence="3">Heterokaryon incompatibility domain-containing protein</fullName>
    </recommendedName>
</protein>
<dbReference type="HOGENOM" id="CLU_319107_0_0_1"/>
<gene>
    <name evidence="4" type="ORF">EPUS_05411</name>
</gene>
<name>U1HLI2_ENDPU</name>
<dbReference type="Proteomes" id="UP000019373">
    <property type="component" value="Unassembled WGS sequence"/>
</dbReference>
<dbReference type="OrthoDB" id="2958217at2759"/>
<dbReference type="Pfam" id="PF06985">
    <property type="entry name" value="HET"/>
    <property type="match status" value="1"/>
</dbReference>
<reference evidence="5" key="1">
    <citation type="journal article" date="2014" name="BMC Genomics">
        <title>Genome characteristics reveal the impact of lichenization on lichen-forming fungus Endocarpon pusillum Hedwig (Verrucariales, Ascomycota).</title>
        <authorList>
            <person name="Wang Y.-Y."/>
            <person name="Liu B."/>
            <person name="Zhang X.-Y."/>
            <person name="Zhou Q.-M."/>
            <person name="Zhang T."/>
            <person name="Li H."/>
            <person name="Yu Y.-F."/>
            <person name="Zhang X.-L."/>
            <person name="Hao X.-Y."/>
            <person name="Wang M."/>
            <person name="Wang L."/>
            <person name="Wei J.-C."/>
        </authorList>
    </citation>
    <scope>NUCLEOTIDE SEQUENCE [LARGE SCALE GENOMIC DNA]</scope>
    <source>
        <strain evidence="5">Z07020 / HMAS-L-300199</strain>
    </source>
</reference>
<dbReference type="GeneID" id="19240363"/>
<feature type="transmembrane region" description="Helical" evidence="2">
    <location>
        <begin position="676"/>
        <end position="698"/>
    </location>
</feature>
<keyword evidence="5" id="KW-1185">Reference proteome</keyword>
<dbReference type="EMBL" id="KE721375">
    <property type="protein sequence ID" value="ERF69869.1"/>
    <property type="molecule type" value="Genomic_DNA"/>
</dbReference>
<feature type="transmembrane region" description="Helical" evidence="2">
    <location>
        <begin position="779"/>
        <end position="802"/>
    </location>
</feature>
<proteinExistence type="predicted"/>
<evidence type="ECO:0000259" key="3">
    <source>
        <dbReference type="Pfam" id="PF06985"/>
    </source>
</evidence>
<evidence type="ECO:0000313" key="4">
    <source>
        <dbReference type="EMBL" id="ERF69869.1"/>
    </source>
</evidence>
<evidence type="ECO:0000313" key="5">
    <source>
        <dbReference type="Proteomes" id="UP000019373"/>
    </source>
</evidence>
<dbReference type="InterPro" id="IPR010730">
    <property type="entry name" value="HET"/>
</dbReference>
<dbReference type="RefSeq" id="XP_007804472.1">
    <property type="nucleotide sequence ID" value="XM_007806281.1"/>
</dbReference>
<feature type="region of interest" description="Disordered" evidence="1">
    <location>
        <begin position="883"/>
        <end position="911"/>
    </location>
</feature>
<dbReference type="eggNOG" id="ENOG502T6CU">
    <property type="taxonomic scope" value="Eukaryota"/>
</dbReference>
<dbReference type="AlphaFoldDB" id="U1HLI2"/>
<evidence type="ECO:0000256" key="1">
    <source>
        <dbReference type="SAM" id="MobiDB-lite"/>
    </source>
</evidence>
<feature type="transmembrane region" description="Helical" evidence="2">
    <location>
        <begin position="747"/>
        <end position="767"/>
    </location>
</feature>
<keyword evidence="2" id="KW-0812">Transmembrane</keyword>
<feature type="compositionally biased region" description="Basic and acidic residues" evidence="1">
    <location>
        <begin position="887"/>
        <end position="905"/>
    </location>
</feature>
<evidence type="ECO:0000256" key="2">
    <source>
        <dbReference type="SAM" id="Phobius"/>
    </source>
</evidence>
<dbReference type="PANTHER" id="PTHR33112:SF12">
    <property type="entry name" value="HETEROKARYON INCOMPATIBILITY DOMAIN-CONTAINING PROTEIN"/>
    <property type="match status" value="1"/>
</dbReference>
<dbReference type="PANTHER" id="PTHR33112">
    <property type="entry name" value="DOMAIN PROTEIN, PUTATIVE-RELATED"/>
    <property type="match status" value="1"/>
</dbReference>
<organism evidence="4 5">
    <name type="scientific">Endocarpon pusillum (strain Z07020 / HMAS-L-300199)</name>
    <name type="common">Lichen-forming fungus</name>
    <dbReference type="NCBI Taxonomy" id="1263415"/>
    <lineage>
        <taxon>Eukaryota</taxon>
        <taxon>Fungi</taxon>
        <taxon>Dikarya</taxon>
        <taxon>Ascomycota</taxon>
        <taxon>Pezizomycotina</taxon>
        <taxon>Eurotiomycetes</taxon>
        <taxon>Chaetothyriomycetidae</taxon>
        <taxon>Verrucariales</taxon>
        <taxon>Verrucariaceae</taxon>
        <taxon>Endocarpon</taxon>
    </lineage>
</organism>
<sequence length="911" mass="104599">MPHGCTERIWRQQIYVQLYWNFNRDTDLIHLKLFTPAVQVLADEQELDWRGILSRYTVKESIHLGVRNFGLGRWIDIPRIDIDTVKRWLQICDREHRRETSYYRCIPMKTRDSPNFSSLRFIDLELNCIVQWTSKALPIYLALSYVWGSSDEGSHLKLNQETSSWLLTPSSLAKFDNRIPRTIGDAMVLTKRLGRRYLWVDALCIQQDNLFDKNAQIPLMAHIYSQADCTIVAGAGANAWAGLPGVGTPRTGRQYGAHVKGFDLITTRQHFRNGMQNSVWETRGWTLQEKVCSRRMLIFTERQVFFQCKSSLLYEDTNLESEAMNFGGPASAHESAANLFASPASAYISTVNDLCKRSFGLENDILHAFKGIEMWLYDFSLKEREKGESRFHDLVEYFHWGFPESIFDAVVSWSFPVHNPSWRRDHQSFPGWCWAGWKLQPTLNFTCPFPGPMVNVKFAWFVFDENSRLRRLRTLPERIGARQVPSEEHKQAQDEVSLRHIPTIPSHIPQSHLLFFWATESLLTVDQHGRKYSYLQRDYSTLQNCTFIIRNPYTGDQIGEITLHKEWRSRQPDKLPFITVAKACDGDLTIRNPDFGCAGETVFGARRKRPEGRKGSNRQLDYLTKRHAIREAKTIKIPTILASLYLPLSLSASLLSMQSPFKKIARNEVNLVGTNLLFDFLGVFIGLATVTLFIIYAIRLGLWVRSNGLGMLSKKFSGPFSIFYYGRRWRYDGLGGQIFDIIRVVTAWWVGAGLCITLLVIFLVGMLNTAPIAWTTARWMFTAYLAAIDKLLLLICAFGYSLHVTIKYLNNPLHRALLSSSMITEHTSWKYVLLGFKERKADGVFWHAEKKSAENSRERPRFVGIMWKMGAGWALVAVTPPSTVESKGSREGQPKIERPAGEKALWRGLRG</sequence>